<feature type="transmembrane region" description="Helical" evidence="1">
    <location>
        <begin position="39"/>
        <end position="57"/>
    </location>
</feature>
<dbReference type="PANTHER" id="PTHR34821:SF2">
    <property type="entry name" value="INNER MEMBRANE PROTEIN YDCZ"/>
    <property type="match status" value="1"/>
</dbReference>
<dbReference type="PANTHER" id="PTHR34821">
    <property type="entry name" value="INNER MEMBRANE PROTEIN YDCZ"/>
    <property type="match status" value="1"/>
</dbReference>
<proteinExistence type="predicted"/>
<dbReference type="Pfam" id="PF04657">
    <property type="entry name" value="DMT_YdcZ"/>
    <property type="match status" value="1"/>
</dbReference>
<feature type="transmembrane region" description="Helical" evidence="1">
    <location>
        <begin position="99"/>
        <end position="123"/>
    </location>
</feature>
<dbReference type="GO" id="GO:0005886">
    <property type="term" value="C:plasma membrane"/>
    <property type="evidence" value="ECO:0007669"/>
    <property type="project" value="TreeGrafter"/>
</dbReference>
<dbReference type="AlphaFoldDB" id="A0A1M4E8J1"/>
<gene>
    <name evidence="2" type="ORF">BN4615_P4686</name>
</gene>
<dbReference type="EMBL" id="LT559118">
    <property type="protein sequence ID" value="SBO95170.1"/>
    <property type="molecule type" value="Genomic_DNA"/>
</dbReference>
<evidence type="ECO:0000313" key="2">
    <source>
        <dbReference type="EMBL" id="SBO95170.1"/>
    </source>
</evidence>
<evidence type="ECO:0000256" key="1">
    <source>
        <dbReference type="SAM" id="Phobius"/>
    </source>
</evidence>
<protein>
    <recommendedName>
        <fullName evidence="3">Integral membrane protein</fullName>
    </recommendedName>
</protein>
<sequence length="153" mass="15736">MTARPLDWLLAFAGGVLLTLMTQANAVLARHTDAFYASWAAHALGAVVAFLLVLTIARRKPPAQEPEAGGTPLWYYLGGIPGALVVVLSAIAVNSELALAGTIALMLTGQLVFGTAADHLGLLHTPRRRVTAMDLAVAGCVLAGSVLIVLGGA</sequence>
<accession>A0A1M4E8J1</accession>
<keyword evidence="1" id="KW-0812">Transmembrane</keyword>
<feature type="transmembrane region" description="Helical" evidence="1">
    <location>
        <begin position="135"/>
        <end position="152"/>
    </location>
</feature>
<reference evidence="2" key="1">
    <citation type="submission" date="2016-04" db="EMBL/GenBank/DDBJ databases">
        <authorList>
            <person name="Evans L.H."/>
            <person name="Alamgir A."/>
            <person name="Owens N."/>
            <person name="Weber N.D."/>
            <person name="Virtaneva K."/>
            <person name="Barbian K."/>
            <person name="Babar A."/>
            <person name="Rosenke K."/>
        </authorList>
    </citation>
    <scope>NUCLEOTIDE SEQUENCE</scope>
    <source>
        <strain evidence="2">Nono1</strain>
    </source>
</reference>
<name>A0A1M4E8J1_9ACTN</name>
<feature type="transmembrane region" description="Helical" evidence="1">
    <location>
        <begin position="73"/>
        <end position="93"/>
    </location>
</feature>
<organism evidence="2">
    <name type="scientific">Nonomuraea gerenzanensis</name>
    <dbReference type="NCBI Taxonomy" id="93944"/>
    <lineage>
        <taxon>Bacteria</taxon>
        <taxon>Bacillati</taxon>
        <taxon>Actinomycetota</taxon>
        <taxon>Actinomycetes</taxon>
        <taxon>Streptosporangiales</taxon>
        <taxon>Streptosporangiaceae</taxon>
        <taxon>Nonomuraea</taxon>
    </lineage>
</organism>
<dbReference type="RefSeq" id="WP_225274569.1">
    <property type="nucleotide sequence ID" value="NZ_CP084058.1"/>
</dbReference>
<keyword evidence="1" id="KW-1133">Transmembrane helix</keyword>
<evidence type="ECO:0008006" key="3">
    <source>
        <dbReference type="Google" id="ProtNLM"/>
    </source>
</evidence>
<keyword evidence="1" id="KW-0472">Membrane</keyword>
<dbReference type="InterPro" id="IPR006750">
    <property type="entry name" value="YdcZ"/>
</dbReference>